<dbReference type="PANTHER" id="PTHR47962">
    <property type="entry name" value="ATP-DEPENDENT HELICASE LHR-RELATED-RELATED"/>
    <property type="match status" value="1"/>
</dbReference>
<evidence type="ECO:0000259" key="2">
    <source>
        <dbReference type="PROSITE" id="PS51194"/>
    </source>
</evidence>
<dbReference type="CDD" id="cd09203">
    <property type="entry name" value="PLDc_N_DEXD_b1"/>
    <property type="match status" value="1"/>
</dbReference>
<dbReference type="PANTHER" id="PTHR47962:SF7">
    <property type="entry name" value="MITOCHONDRIAL ATP-DEPENDENT HELICASE IRC3-RELATED"/>
    <property type="match status" value="1"/>
</dbReference>
<evidence type="ECO:0000259" key="1">
    <source>
        <dbReference type="PROSITE" id="PS51192"/>
    </source>
</evidence>
<dbReference type="SUPFAM" id="SSF52540">
    <property type="entry name" value="P-loop containing nucleoside triphosphate hydrolases"/>
    <property type="match status" value="1"/>
</dbReference>
<dbReference type="Gene3D" id="3.30.870.10">
    <property type="entry name" value="Endonuclease Chain A"/>
    <property type="match status" value="1"/>
</dbReference>
<accession>A0A662ZGB7</accession>
<feature type="domain" description="Helicase ATP-binding" evidence="1">
    <location>
        <begin position="338"/>
        <end position="499"/>
    </location>
</feature>
<dbReference type="EMBL" id="FOXF01000011">
    <property type="protein sequence ID" value="SFP26511.1"/>
    <property type="molecule type" value="Genomic_DNA"/>
</dbReference>
<proteinExistence type="predicted"/>
<dbReference type="PROSITE" id="PS51194">
    <property type="entry name" value="HELICASE_CTER"/>
    <property type="match status" value="1"/>
</dbReference>
<keyword evidence="4" id="KW-1185">Reference proteome</keyword>
<sequence length="1060" mass="120673">MLEDGLYEQLVNQLLKEKINDGSKIVDTRELSEEDASRTLSRYVAEVVELGMNSCNNVSSKIQMANNLIENLQLQTNENSLSSFAIPLEKINDKGTVGALELLSVSGRENNVRTVNDNVKPVRPQTSLVESSLFTGSEKEPSMFAELQKEILTADRIDMLVSFIRCAGIRLIYDQLKLFTGRGGKLRIITTSYMGVTEAAAVEKLAELPNTEIKICYETKHVGLHAKAYVFCRNTGFSTAYIGSSNLSQKAISYGLEWNLKITRKELPETFDKVEETFDIYWNSSDFEIFSLDGKSRLIQALKQEKQRGSSISKGGCYLFEVRPYNYQQEILDKLQAEREVRNNYHNLVVAATGTGKTVISAFDYRNFWKNNHNGRVDDYPKLLFVAHRKEILVQSLETFRAVLRDANFGELMVDSFIPEKFEHLFVSIQSLNSKSLTEKLTPDYYDFIIVDEFHHAAAPSYQKLLSYFTPKILLGLTATPERMDGEDILRYFNYRVAADIRLPEAIEKGLLCPFQYFGVSDTVDLSEIRWTAGGYDKKELSNVYSLNTAVAERRADSVIMNLNKYAMDLSTVRGLGFCVSVEHARFMSDFFNRNGIASEYLTGNSDDELRNGVKSRLVKGELSFIFVVDIYNEGVDIPEVNTILFLRPTESLTVFLQQLGRGLRLADGKDCLTVLDFIGQANKKYNFEDKFRALLSRTRKGVADEVKNRFPSVPKGCYISLEKKASEYVLSNISGSYSSRKGILSRMATFAEDSGEELTLSAFLRYYKLSPKIFYKYKASFSSMMCACGFIDECEEVFDGRAWYGLAVIDSRRWIGFLLDFLPKAETADFNALSVIQKKMLRMFCFTLWDKVNVEDDVNAGSIKGNILRLVRNRIIMNEVMELLEYNLSRIDFVDRPVLDDKDLPLDLYCTYSRNQILVAFDYYNVGNMREGVKYFDDCKTDIFLVTLNKSDRDYSPTTMYKDYSINENLFHWQSQSTTGDTSATGMRYINHAATGNTILLFVRERKNTAVSGFTESYTFLGKANYVSHTGNKPMSIIWRLEDPIPSKFLKKTSKLLVG</sequence>
<dbReference type="InterPro" id="IPR027417">
    <property type="entry name" value="P-loop_NTPase"/>
</dbReference>
<dbReference type="GO" id="GO:0003677">
    <property type="term" value="F:DNA binding"/>
    <property type="evidence" value="ECO:0007669"/>
    <property type="project" value="InterPro"/>
</dbReference>
<dbReference type="InterPro" id="IPR025202">
    <property type="entry name" value="PLD-like_dom"/>
</dbReference>
<dbReference type="PROSITE" id="PS51192">
    <property type="entry name" value="HELICASE_ATP_BIND_1"/>
    <property type="match status" value="1"/>
</dbReference>
<protein>
    <submittedName>
        <fullName evidence="3">Helicase conserved C-terminal domain-containing protein</fullName>
    </submittedName>
</protein>
<dbReference type="InterPro" id="IPR052511">
    <property type="entry name" value="ATP-dep_Helicase"/>
</dbReference>
<dbReference type="CDD" id="cd18032">
    <property type="entry name" value="DEXHc_RE_I_III_res"/>
    <property type="match status" value="1"/>
</dbReference>
<organism evidence="3 4">
    <name type="scientific">Ruminobacter amylophilus</name>
    <dbReference type="NCBI Taxonomy" id="867"/>
    <lineage>
        <taxon>Bacteria</taxon>
        <taxon>Pseudomonadati</taxon>
        <taxon>Pseudomonadota</taxon>
        <taxon>Gammaproteobacteria</taxon>
        <taxon>Aeromonadales</taxon>
        <taxon>Succinivibrionaceae</taxon>
        <taxon>Ruminobacter</taxon>
    </lineage>
</organism>
<dbReference type="Pfam" id="PF13091">
    <property type="entry name" value="PLDc_2"/>
    <property type="match status" value="1"/>
</dbReference>
<keyword evidence="3" id="KW-0547">Nucleotide-binding</keyword>
<dbReference type="InterPro" id="IPR006935">
    <property type="entry name" value="Helicase/UvrB_N"/>
</dbReference>
<name>A0A662ZGB7_9GAMM</name>
<dbReference type="Pfam" id="PF00271">
    <property type="entry name" value="Helicase_C"/>
    <property type="match status" value="1"/>
</dbReference>
<dbReference type="CDD" id="cd18799">
    <property type="entry name" value="SF2_C_EcoAI-like"/>
    <property type="match status" value="1"/>
</dbReference>
<feature type="domain" description="Helicase C-terminal" evidence="2">
    <location>
        <begin position="562"/>
        <end position="707"/>
    </location>
</feature>
<dbReference type="GO" id="GO:0016887">
    <property type="term" value="F:ATP hydrolysis activity"/>
    <property type="evidence" value="ECO:0007669"/>
    <property type="project" value="TreeGrafter"/>
</dbReference>
<dbReference type="SUPFAM" id="SSF56024">
    <property type="entry name" value="Phospholipase D/nuclease"/>
    <property type="match status" value="1"/>
</dbReference>
<dbReference type="AlphaFoldDB" id="A0A662ZGB7"/>
<dbReference type="SMART" id="SM00490">
    <property type="entry name" value="HELICc"/>
    <property type="match status" value="1"/>
</dbReference>
<evidence type="ECO:0000313" key="3">
    <source>
        <dbReference type="EMBL" id="SFP26511.1"/>
    </source>
</evidence>
<gene>
    <name evidence="3" type="ORF">SAMN02910344_00912</name>
</gene>
<dbReference type="Pfam" id="PF04851">
    <property type="entry name" value="ResIII"/>
    <property type="match status" value="1"/>
</dbReference>
<dbReference type="SMART" id="SM00487">
    <property type="entry name" value="DEXDc"/>
    <property type="match status" value="1"/>
</dbReference>
<keyword evidence="3" id="KW-0378">Hydrolase</keyword>
<keyword evidence="3" id="KW-0347">Helicase</keyword>
<dbReference type="Pfam" id="PF11907">
    <property type="entry name" value="DUF3427"/>
    <property type="match status" value="1"/>
</dbReference>
<dbReference type="GO" id="GO:0004386">
    <property type="term" value="F:helicase activity"/>
    <property type="evidence" value="ECO:0007669"/>
    <property type="project" value="UniProtKB-KW"/>
</dbReference>
<reference evidence="3 4" key="1">
    <citation type="submission" date="2016-10" db="EMBL/GenBank/DDBJ databases">
        <authorList>
            <person name="Varghese N."/>
            <person name="Submissions S."/>
        </authorList>
    </citation>
    <scope>NUCLEOTIDE SEQUENCE [LARGE SCALE GENOMIC DNA]</scope>
    <source>
        <strain evidence="3 4">DSM 1361</strain>
    </source>
</reference>
<dbReference type="OrthoDB" id="9804086at2"/>
<dbReference type="InterPro" id="IPR014001">
    <property type="entry name" value="Helicase_ATP-bd"/>
</dbReference>
<dbReference type="InterPro" id="IPR021835">
    <property type="entry name" value="DUF3427"/>
</dbReference>
<keyword evidence="3" id="KW-0067">ATP-binding</keyword>
<dbReference type="Proteomes" id="UP000243745">
    <property type="component" value="Unassembled WGS sequence"/>
</dbReference>
<dbReference type="RefSeq" id="WP_093141344.1">
    <property type="nucleotide sequence ID" value="NZ_FOXF01000011.1"/>
</dbReference>
<dbReference type="Gene3D" id="3.40.50.300">
    <property type="entry name" value="P-loop containing nucleotide triphosphate hydrolases"/>
    <property type="match status" value="2"/>
</dbReference>
<evidence type="ECO:0000313" key="4">
    <source>
        <dbReference type="Proteomes" id="UP000243745"/>
    </source>
</evidence>
<dbReference type="InterPro" id="IPR001650">
    <property type="entry name" value="Helicase_C-like"/>
</dbReference>
<dbReference type="GO" id="GO:0005524">
    <property type="term" value="F:ATP binding"/>
    <property type="evidence" value="ECO:0007669"/>
    <property type="project" value="InterPro"/>
</dbReference>